<dbReference type="SUPFAM" id="SSF52499">
    <property type="entry name" value="Isochorismatase-like hydrolases"/>
    <property type="match status" value="1"/>
</dbReference>
<evidence type="ECO:0000259" key="2">
    <source>
        <dbReference type="Pfam" id="PF00857"/>
    </source>
</evidence>
<evidence type="ECO:0000313" key="4">
    <source>
        <dbReference type="Proteomes" id="UP001267710"/>
    </source>
</evidence>
<reference evidence="3 4" key="1">
    <citation type="submission" date="2023-08" db="EMBL/GenBank/DDBJ databases">
        <title>Functional and genomic diversity of the sorghum phyllosphere microbiome.</title>
        <authorList>
            <person name="Shade A."/>
        </authorList>
    </citation>
    <scope>NUCLEOTIDE SEQUENCE [LARGE SCALE GENOMIC DNA]</scope>
    <source>
        <strain evidence="3 4">SORGH_AS_0335</strain>
    </source>
</reference>
<organism evidence="3 4">
    <name type="scientific">Paracidovorax wautersii</name>
    <dbReference type="NCBI Taxonomy" id="1177982"/>
    <lineage>
        <taxon>Bacteria</taxon>
        <taxon>Pseudomonadati</taxon>
        <taxon>Pseudomonadota</taxon>
        <taxon>Betaproteobacteria</taxon>
        <taxon>Burkholderiales</taxon>
        <taxon>Comamonadaceae</taxon>
        <taxon>Paracidovorax</taxon>
    </lineage>
</organism>
<comment type="caution">
    <text evidence="3">The sequence shown here is derived from an EMBL/GenBank/DDBJ whole genome shotgun (WGS) entry which is preliminary data.</text>
</comment>
<dbReference type="PANTHER" id="PTHR43540">
    <property type="entry name" value="PEROXYUREIDOACRYLATE/UREIDOACRYLATE AMIDOHYDROLASE-RELATED"/>
    <property type="match status" value="1"/>
</dbReference>
<protein>
    <submittedName>
        <fullName evidence="3">Nicotinamidase-related amidase</fullName>
    </submittedName>
</protein>
<sequence>MTSTTIPPTPAADAPTAGNTAILVIDMQQGLCEGPDAAHDCAGTIERINGVTAKARAAGRPVVFIQHESEEPGYLEHGSADWQLAQGLQIEASDLRVRKTTPDSFLRTDLQDQLLANGVTQLVVCGMHTEFCVDTTVRKALALGYPVTLVADAHTSAGNAAITPQQVIAHHNATLPNISSFGPRVTLVAAQALDVAA</sequence>
<dbReference type="CDD" id="cd01014">
    <property type="entry name" value="nicotinamidase_related"/>
    <property type="match status" value="1"/>
</dbReference>
<dbReference type="RefSeq" id="WP_309830530.1">
    <property type="nucleotide sequence ID" value="NZ_JAVIZX010000001.1"/>
</dbReference>
<dbReference type="Pfam" id="PF00857">
    <property type="entry name" value="Isochorismatase"/>
    <property type="match status" value="1"/>
</dbReference>
<gene>
    <name evidence="3" type="ORF">QE399_003383</name>
</gene>
<feature type="domain" description="Isochorismatase-like" evidence="2">
    <location>
        <begin position="20"/>
        <end position="158"/>
    </location>
</feature>
<dbReference type="Proteomes" id="UP001267710">
    <property type="component" value="Unassembled WGS sequence"/>
</dbReference>
<evidence type="ECO:0000256" key="1">
    <source>
        <dbReference type="ARBA" id="ARBA00022801"/>
    </source>
</evidence>
<name>A0ABU1IHG4_9BURK</name>
<dbReference type="EMBL" id="JAVIZX010000001">
    <property type="protein sequence ID" value="MDR6215694.1"/>
    <property type="molecule type" value="Genomic_DNA"/>
</dbReference>
<dbReference type="InterPro" id="IPR000868">
    <property type="entry name" value="Isochorismatase-like_dom"/>
</dbReference>
<dbReference type="InterPro" id="IPR036380">
    <property type="entry name" value="Isochorismatase-like_sf"/>
</dbReference>
<keyword evidence="4" id="KW-1185">Reference proteome</keyword>
<keyword evidence="1" id="KW-0378">Hydrolase</keyword>
<dbReference type="Gene3D" id="3.40.50.850">
    <property type="entry name" value="Isochorismatase-like"/>
    <property type="match status" value="1"/>
</dbReference>
<dbReference type="InterPro" id="IPR050272">
    <property type="entry name" value="Isochorismatase-like_hydrls"/>
</dbReference>
<evidence type="ECO:0000313" key="3">
    <source>
        <dbReference type="EMBL" id="MDR6215694.1"/>
    </source>
</evidence>
<proteinExistence type="predicted"/>
<accession>A0ABU1IHG4</accession>